<proteinExistence type="predicted"/>
<dbReference type="AlphaFoldDB" id="C2JTU4"/>
<keyword evidence="1 2" id="KW-0238">DNA-binding</keyword>
<keyword evidence="5" id="KW-1185">Reference proteome</keyword>
<reference evidence="4" key="1">
    <citation type="submission" date="2009-01" db="EMBL/GenBank/DDBJ databases">
        <authorList>
            <person name="Qin X."/>
            <person name="Bachman B."/>
            <person name="Battles P."/>
            <person name="Bell A."/>
            <person name="Bess C."/>
            <person name="Bickham C."/>
            <person name="Chaboub L."/>
            <person name="Chen D."/>
            <person name="Coyle M."/>
            <person name="Deiros D.R."/>
            <person name="Dinh H."/>
            <person name="Forbes L."/>
            <person name="Fowler G."/>
            <person name="Francisco L."/>
            <person name="Fu Q."/>
            <person name="Gubbala S."/>
            <person name="Hale W."/>
            <person name="Han Y."/>
            <person name="Hemphill L."/>
            <person name="Highlander S.K."/>
            <person name="Hirani K."/>
            <person name="Hogues M."/>
            <person name="Jackson L."/>
            <person name="Jakkamsetti A."/>
            <person name="Javaid M."/>
            <person name="Jiang H."/>
            <person name="Korchina V."/>
            <person name="Kovar C."/>
            <person name="Lara F."/>
            <person name="Lee S."/>
            <person name="Mata R."/>
            <person name="Mathew T."/>
            <person name="Moen C."/>
            <person name="Morales K."/>
            <person name="Munidasa M."/>
            <person name="Nazareth L."/>
            <person name="Ngo R."/>
            <person name="Nguyen L."/>
            <person name="Okwuonu G."/>
            <person name="Ongeri F."/>
            <person name="Patil S."/>
            <person name="Petrosino J."/>
            <person name="Pham C."/>
            <person name="Pham P."/>
            <person name="Pu L.-L."/>
            <person name="Puazo M."/>
            <person name="Raj R."/>
            <person name="Reid J."/>
            <person name="Rouhana J."/>
            <person name="Saada N."/>
            <person name="Shang Y."/>
            <person name="Simmons D."/>
            <person name="Thornton R."/>
            <person name="Warren J."/>
            <person name="Weissenberger G."/>
            <person name="Zhang J."/>
            <person name="Zhang L."/>
            <person name="Zhou C."/>
            <person name="Zhu D."/>
            <person name="Muzny D."/>
            <person name="Worley K."/>
            <person name="Gibbs R."/>
        </authorList>
    </citation>
    <scope>NUCLEOTIDE SEQUENCE [LARGE SCALE GENOMIC DNA]</scope>
    <source>
        <strain evidence="4">LMS2-1</strain>
    </source>
</reference>
<dbReference type="PROSITE" id="PS50977">
    <property type="entry name" value="HTH_TETR_2"/>
    <property type="match status" value="1"/>
</dbReference>
<dbReference type="InterPro" id="IPR050624">
    <property type="entry name" value="HTH-type_Tx_Regulator"/>
</dbReference>
<feature type="domain" description="HTH tetR-type" evidence="3">
    <location>
        <begin position="12"/>
        <end position="72"/>
    </location>
</feature>
<dbReference type="PANTHER" id="PTHR43479:SF7">
    <property type="entry name" value="TETR-FAMILY TRANSCRIPTIONAL REGULATOR"/>
    <property type="match status" value="1"/>
</dbReference>
<dbReference type="Pfam" id="PF14278">
    <property type="entry name" value="TetR_C_8"/>
    <property type="match status" value="1"/>
</dbReference>
<dbReference type="GO" id="GO:0003677">
    <property type="term" value="F:DNA binding"/>
    <property type="evidence" value="ECO:0007669"/>
    <property type="project" value="UniProtKB-UniRule"/>
</dbReference>
<dbReference type="Pfam" id="PF00440">
    <property type="entry name" value="TetR_N"/>
    <property type="match status" value="1"/>
</dbReference>
<organism evidence="4 5">
    <name type="scientific">Lacticaseibacillus rhamnosus (strain LMS2-1)</name>
    <dbReference type="NCBI Taxonomy" id="525361"/>
    <lineage>
        <taxon>Bacteria</taxon>
        <taxon>Bacillati</taxon>
        <taxon>Bacillota</taxon>
        <taxon>Bacilli</taxon>
        <taxon>Lactobacillales</taxon>
        <taxon>Lactobacillaceae</taxon>
        <taxon>Lacticaseibacillus</taxon>
    </lineage>
</organism>
<dbReference type="HOGENOM" id="CLU_087539_0_6_9"/>
<dbReference type="InterPro" id="IPR039532">
    <property type="entry name" value="TetR_C_Firmicutes"/>
</dbReference>
<evidence type="ECO:0000313" key="4">
    <source>
        <dbReference type="EMBL" id="EEN81506.1"/>
    </source>
</evidence>
<dbReference type="SUPFAM" id="SSF46689">
    <property type="entry name" value="Homeodomain-like"/>
    <property type="match status" value="1"/>
</dbReference>
<dbReference type="Proteomes" id="UP000004525">
    <property type="component" value="Unassembled WGS sequence"/>
</dbReference>
<gene>
    <name evidence="4" type="ORF">HMPREF0539_0328</name>
</gene>
<dbReference type="Gene3D" id="1.10.357.10">
    <property type="entry name" value="Tetracycline Repressor, domain 2"/>
    <property type="match status" value="1"/>
</dbReference>
<dbReference type="PANTHER" id="PTHR43479">
    <property type="entry name" value="ACREF/ENVCD OPERON REPRESSOR-RELATED"/>
    <property type="match status" value="1"/>
</dbReference>
<evidence type="ECO:0000313" key="5">
    <source>
        <dbReference type="Proteomes" id="UP000004525"/>
    </source>
</evidence>
<sequence>MMTGISNNRRVQYTVSQFKAALLQILATKSLDEVTVTEICRQADLNRGTFYLHFASPLALFEQIETDLLNEIQPYLSVKIDDMTKMLVPILKVITQHPQAATIILTNPDSTVLEKIVRPIQTQTQARYQAWYREADPKQLAYYYAFFVQGAEGMLTMWLKQGMKESPEQIAKVIENVVTKGAPH</sequence>
<evidence type="ECO:0000256" key="1">
    <source>
        <dbReference type="ARBA" id="ARBA00023125"/>
    </source>
</evidence>
<accession>C2JTU4</accession>
<evidence type="ECO:0000259" key="3">
    <source>
        <dbReference type="PROSITE" id="PS50977"/>
    </source>
</evidence>
<name>C2JTU4_LACRM</name>
<dbReference type="InterPro" id="IPR001647">
    <property type="entry name" value="HTH_TetR"/>
</dbReference>
<feature type="DNA-binding region" description="H-T-H motif" evidence="2">
    <location>
        <begin position="35"/>
        <end position="54"/>
    </location>
</feature>
<dbReference type="EMBL" id="ACIZ01000017">
    <property type="protein sequence ID" value="EEN81506.1"/>
    <property type="molecule type" value="Genomic_DNA"/>
</dbReference>
<dbReference type="InterPro" id="IPR009057">
    <property type="entry name" value="Homeodomain-like_sf"/>
</dbReference>
<evidence type="ECO:0000256" key="2">
    <source>
        <dbReference type="PROSITE-ProRule" id="PRU00335"/>
    </source>
</evidence>
<comment type="caution">
    <text evidence="4">The sequence shown here is derived from an EMBL/GenBank/DDBJ whole genome shotgun (WGS) entry which is preliminary data.</text>
</comment>
<protein>
    <submittedName>
        <fullName evidence="4">Transcriptional regulator, TetR family</fullName>
    </submittedName>
</protein>